<name>A0A077YX21_TRITR</name>
<dbReference type="GO" id="GO:0005737">
    <property type="term" value="C:cytoplasm"/>
    <property type="evidence" value="ECO:0007669"/>
    <property type="project" value="UniProtKB-SubCell"/>
</dbReference>
<evidence type="ECO:0000256" key="4">
    <source>
        <dbReference type="ARBA" id="ARBA00023242"/>
    </source>
</evidence>
<protein>
    <submittedName>
        <fullName evidence="6">PCI domain containing protein</fullName>
    </submittedName>
</protein>
<proteinExistence type="predicted"/>
<accession>A0A077YX21</accession>
<dbReference type="GO" id="GO:0005634">
    <property type="term" value="C:nucleus"/>
    <property type="evidence" value="ECO:0007669"/>
    <property type="project" value="UniProtKB-SubCell"/>
</dbReference>
<dbReference type="SUPFAM" id="SSF46785">
    <property type="entry name" value="Winged helix' DNA-binding domain"/>
    <property type="match status" value="1"/>
</dbReference>
<dbReference type="Gene3D" id="1.25.40.570">
    <property type="match status" value="1"/>
</dbReference>
<dbReference type="Proteomes" id="UP000030665">
    <property type="component" value="Unassembled WGS sequence"/>
</dbReference>
<dbReference type="OrthoDB" id="194139at2759"/>
<evidence type="ECO:0000256" key="1">
    <source>
        <dbReference type="ARBA" id="ARBA00004123"/>
    </source>
</evidence>
<evidence type="ECO:0000313" key="7">
    <source>
        <dbReference type="Proteomes" id="UP000030665"/>
    </source>
</evidence>
<dbReference type="AlphaFoldDB" id="A0A077YX21"/>
<dbReference type="SMART" id="SM00753">
    <property type="entry name" value="PAM"/>
    <property type="match status" value="1"/>
</dbReference>
<comment type="subcellular location">
    <subcellularLocation>
        <location evidence="2">Cytoplasm</location>
    </subcellularLocation>
    <subcellularLocation>
        <location evidence="1">Nucleus</location>
    </subcellularLocation>
</comment>
<dbReference type="InterPro" id="IPR050871">
    <property type="entry name" value="26S_Proteasome/COP9_Components"/>
</dbReference>
<organism evidence="6 7">
    <name type="scientific">Trichuris trichiura</name>
    <name type="common">Whipworm</name>
    <name type="synonym">Trichocephalus trichiurus</name>
    <dbReference type="NCBI Taxonomy" id="36087"/>
    <lineage>
        <taxon>Eukaryota</taxon>
        <taxon>Metazoa</taxon>
        <taxon>Ecdysozoa</taxon>
        <taxon>Nematoda</taxon>
        <taxon>Enoplea</taxon>
        <taxon>Dorylaimia</taxon>
        <taxon>Trichinellida</taxon>
        <taxon>Trichuridae</taxon>
        <taxon>Trichuris</taxon>
    </lineage>
</organism>
<dbReference type="PROSITE" id="PS50250">
    <property type="entry name" value="PCI"/>
    <property type="match status" value="1"/>
</dbReference>
<evidence type="ECO:0000259" key="5">
    <source>
        <dbReference type="PROSITE" id="PS50250"/>
    </source>
</evidence>
<sequence>MDLDDYMEEEYDFQYSDDTDSEPDVDLENQYYNSKAVKVSHPYEALEGFKKVLELEKEKGEWGFRTLKQLVKLTCSLGMYNEMVDYYKQLLTYIKSAVTRNYSEKSINNILDHISTIKEIDLLELLYDSTLEVLKNARNDRLWFKTNIKLAKLYFDRRDFRSLSKILDELRHSCQSNGAVDELRKGTQLLEIYALEIQMYTEQKNNKKLKVSFSIKTSAISAIPHPLIMGVVRECGGKMHLREGQFEEAHVDFLEAFKNYDESGNMRRVSCLKYLVLTSMLLKSGINPFHSQETKPYENDPEIFVMTQLVRAYQNDDLVNFQLIIEQNKDNVLGDPFIRERVEELLSNIRTQVLVKLIKPFTRIQLSFLADGLHVSLKEVKNLLAHAIRDNAVSGTIDSMNNVLTLTRTPAAVLSRRKAFQSVSCFIVWFVRFSLKVSWPIACHSKLDLHAWSLSPCNTDFHLIRISYIEAKVQVKRYACPLQASSILDIRTRFAKPHFQLH</sequence>
<reference evidence="6" key="2">
    <citation type="submission" date="2014-03" db="EMBL/GenBank/DDBJ databases">
        <title>The whipworm genome and dual-species transcriptomics of an intimate host-pathogen interaction.</title>
        <authorList>
            <person name="Foth B.J."/>
            <person name="Tsai I.J."/>
            <person name="Reid A.J."/>
            <person name="Bancroft A.J."/>
            <person name="Nichol S."/>
            <person name="Tracey A."/>
            <person name="Holroyd N."/>
            <person name="Cotton J.A."/>
            <person name="Stanley E.J."/>
            <person name="Zarowiecki M."/>
            <person name="Liu J.Z."/>
            <person name="Huckvale T."/>
            <person name="Cooper P.J."/>
            <person name="Grencis R.K."/>
            <person name="Berriman M."/>
        </authorList>
    </citation>
    <scope>NUCLEOTIDE SEQUENCE [LARGE SCALE GENOMIC DNA]</scope>
</reference>
<evidence type="ECO:0000313" key="6">
    <source>
        <dbReference type="EMBL" id="CDW52331.1"/>
    </source>
</evidence>
<gene>
    <name evidence="6" type="ORF">TTRE_0000059001</name>
</gene>
<dbReference type="EMBL" id="HG805819">
    <property type="protein sequence ID" value="CDW52331.1"/>
    <property type="molecule type" value="Genomic_DNA"/>
</dbReference>
<keyword evidence="7" id="KW-1185">Reference proteome</keyword>
<feature type="domain" description="PCI" evidence="5">
    <location>
        <begin position="245"/>
        <end position="411"/>
    </location>
</feature>
<evidence type="ECO:0000256" key="2">
    <source>
        <dbReference type="ARBA" id="ARBA00004496"/>
    </source>
</evidence>
<reference evidence="6" key="1">
    <citation type="submission" date="2014-01" db="EMBL/GenBank/DDBJ databases">
        <authorList>
            <person name="Aslett M."/>
        </authorList>
    </citation>
    <scope>NUCLEOTIDE SEQUENCE</scope>
</reference>
<dbReference type="InterPro" id="IPR000717">
    <property type="entry name" value="PCI_dom"/>
</dbReference>
<keyword evidence="4" id="KW-0539">Nucleus</keyword>
<dbReference type="Pfam" id="PF01399">
    <property type="entry name" value="PCI"/>
    <property type="match status" value="1"/>
</dbReference>
<evidence type="ECO:0000256" key="3">
    <source>
        <dbReference type="ARBA" id="ARBA00022490"/>
    </source>
</evidence>
<dbReference type="SMART" id="SM00088">
    <property type="entry name" value="PINT"/>
    <property type="match status" value="1"/>
</dbReference>
<dbReference type="STRING" id="36087.A0A077YX21"/>
<keyword evidence="3" id="KW-0963">Cytoplasm</keyword>
<dbReference type="FunFam" id="1.25.40.570:FF:000006">
    <property type="entry name" value="COP9 signalosome complex subunit 2"/>
    <property type="match status" value="1"/>
</dbReference>
<dbReference type="InterPro" id="IPR036390">
    <property type="entry name" value="WH_DNA-bd_sf"/>
</dbReference>
<dbReference type="PANTHER" id="PTHR10678">
    <property type="entry name" value="26S PROTEASOME NON-ATPASE REGULATORY SUBUNIT 11/COP9 SIGNALOSOME COMPLEX SUBUNIT 2"/>
    <property type="match status" value="1"/>
</dbReference>